<name>A0A3B0SJX8_9ZZZZ</name>
<gene>
    <name evidence="1" type="ORF">MNBD_ALPHA01-1122</name>
</gene>
<dbReference type="AlphaFoldDB" id="A0A3B0SJX8"/>
<protein>
    <submittedName>
        <fullName evidence="1">Uncharacterized protein</fullName>
    </submittedName>
</protein>
<evidence type="ECO:0000313" key="1">
    <source>
        <dbReference type="EMBL" id="VAW01267.1"/>
    </source>
</evidence>
<feature type="non-terminal residue" evidence="1">
    <location>
        <position position="63"/>
    </location>
</feature>
<dbReference type="EMBL" id="UOEJ01000144">
    <property type="protein sequence ID" value="VAW01267.1"/>
    <property type="molecule type" value="Genomic_DNA"/>
</dbReference>
<accession>A0A3B0SJX8</accession>
<proteinExistence type="predicted"/>
<sequence>MTEKEKDNQTNNARITLDDNQVAATKSTNRLEKLVDKATELASQKKPKPVSYYTRFLSRAILL</sequence>
<reference evidence="1" key="1">
    <citation type="submission" date="2018-06" db="EMBL/GenBank/DDBJ databases">
        <authorList>
            <person name="Zhirakovskaya E."/>
        </authorList>
    </citation>
    <scope>NUCLEOTIDE SEQUENCE</scope>
</reference>
<organism evidence="1">
    <name type="scientific">hydrothermal vent metagenome</name>
    <dbReference type="NCBI Taxonomy" id="652676"/>
    <lineage>
        <taxon>unclassified sequences</taxon>
        <taxon>metagenomes</taxon>
        <taxon>ecological metagenomes</taxon>
    </lineage>
</organism>